<organism evidence="3 4">
    <name type="scientific">Microthyrium microscopicum</name>
    <dbReference type="NCBI Taxonomy" id="703497"/>
    <lineage>
        <taxon>Eukaryota</taxon>
        <taxon>Fungi</taxon>
        <taxon>Dikarya</taxon>
        <taxon>Ascomycota</taxon>
        <taxon>Pezizomycotina</taxon>
        <taxon>Dothideomycetes</taxon>
        <taxon>Dothideomycetes incertae sedis</taxon>
        <taxon>Microthyriales</taxon>
        <taxon>Microthyriaceae</taxon>
        <taxon>Microthyrium</taxon>
    </lineage>
</organism>
<dbReference type="Pfam" id="PF10056">
    <property type="entry name" value="DUF2293"/>
    <property type="match status" value="1"/>
</dbReference>
<dbReference type="Proteomes" id="UP000799302">
    <property type="component" value="Unassembled WGS sequence"/>
</dbReference>
<protein>
    <recommendedName>
        <fullName evidence="2">DUF2293 domain-containing protein</fullName>
    </recommendedName>
</protein>
<reference evidence="3" key="1">
    <citation type="journal article" date="2020" name="Stud. Mycol.">
        <title>101 Dothideomycetes genomes: a test case for predicting lifestyles and emergence of pathogens.</title>
        <authorList>
            <person name="Haridas S."/>
            <person name="Albert R."/>
            <person name="Binder M."/>
            <person name="Bloem J."/>
            <person name="Labutti K."/>
            <person name="Salamov A."/>
            <person name="Andreopoulos B."/>
            <person name="Baker S."/>
            <person name="Barry K."/>
            <person name="Bills G."/>
            <person name="Bluhm B."/>
            <person name="Cannon C."/>
            <person name="Castanera R."/>
            <person name="Culley D."/>
            <person name="Daum C."/>
            <person name="Ezra D."/>
            <person name="Gonzalez J."/>
            <person name="Henrissat B."/>
            <person name="Kuo A."/>
            <person name="Liang C."/>
            <person name="Lipzen A."/>
            <person name="Lutzoni F."/>
            <person name="Magnuson J."/>
            <person name="Mondo S."/>
            <person name="Nolan M."/>
            <person name="Ohm R."/>
            <person name="Pangilinan J."/>
            <person name="Park H.-J."/>
            <person name="Ramirez L."/>
            <person name="Alfaro M."/>
            <person name="Sun H."/>
            <person name="Tritt A."/>
            <person name="Yoshinaga Y."/>
            <person name="Zwiers L.-H."/>
            <person name="Turgeon B."/>
            <person name="Goodwin S."/>
            <person name="Spatafora J."/>
            <person name="Crous P."/>
            <person name="Grigoriev I."/>
        </authorList>
    </citation>
    <scope>NUCLEOTIDE SEQUENCE</scope>
    <source>
        <strain evidence="3">CBS 115976</strain>
    </source>
</reference>
<sequence length="410" mass="45105">MAKEVTISKSQPLPRDFVFVMKGDAYITRNCLSEARKWGRDIFIVQDGKTRIGVGVPRFCFNLVKKQAAETEQQRADGRASKLSKEHAEATKALERLFPKFPYPAKDMLRAWDVGSGRVGRTSKLSLDQKVLLAVTAVARHQSTDYDALLRTGVTREEARKRVWAQIRDITKEWQGRETAPSGSGPKASLKTIVAASKSTKTSAKKSTTRKSIPAKPAPKKATPSKKVAKKASSTKTTASRPGLPPNLNPTSPTKSILKQSPPPKTTRPPSPLSFASVIRGLAMIGSMVSSPSRRPSQVPQLKSPFQSPTKPGGSQTSPIKISDSPTKVQSRSRESHNQRFDNAKFGELAAQIHMAGLPLTTKPAKKVKFSKKRYYQEPPVPAWKGKKAKAQKGKEEQHPARNTRRSTRK</sequence>
<feature type="region of interest" description="Disordered" evidence="1">
    <location>
        <begin position="196"/>
        <end position="273"/>
    </location>
</feature>
<proteinExistence type="predicted"/>
<feature type="compositionally biased region" description="Basic residues" evidence="1">
    <location>
        <begin position="364"/>
        <end position="374"/>
    </location>
</feature>
<feature type="compositionally biased region" description="Basic and acidic residues" evidence="1">
    <location>
        <begin position="332"/>
        <end position="345"/>
    </location>
</feature>
<evidence type="ECO:0000256" key="1">
    <source>
        <dbReference type="SAM" id="MobiDB-lite"/>
    </source>
</evidence>
<evidence type="ECO:0000313" key="3">
    <source>
        <dbReference type="EMBL" id="KAF2666371.1"/>
    </source>
</evidence>
<feature type="compositionally biased region" description="Polar residues" evidence="1">
    <location>
        <begin position="249"/>
        <end position="259"/>
    </location>
</feature>
<feature type="region of interest" description="Disordered" evidence="1">
    <location>
        <begin position="288"/>
        <end position="410"/>
    </location>
</feature>
<dbReference type="PANTHER" id="PTHR38113">
    <property type="match status" value="1"/>
</dbReference>
<dbReference type="InterPro" id="IPR018744">
    <property type="entry name" value="DUF2293"/>
</dbReference>
<accession>A0A6A6U458</accession>
<name>A0A6A6U458_9PEZI</name>
<dbReference type="PANTHER" id="PTHR38113:SF2">
    <property type="entry name" value="DUF2293 DOMAIN-CONTAINING PROTEIN"/>
    <property type="match status" value="1"/>
</dbReference>
<feature type="compositionally biased region" description="Low complexity" evidence="1">
    <location>
        <begin position="289"/>
        <end position="301"/>
    </location>
</feature>
<feature type="compositionally biased region" description="Pro residues" evidence="1">
    <location>
        <begin position="261"/>
        <end position="272"/>
    </location>
</feature>
<evidence type="ECO:0000259" key="2">
    <source>
        <dbReference type="Pfam" id="PF10056"/>
    </source>
</evidence>
<keyword evidence="4" id="KW-1185">Reference proteome</keyword>
<dbReference type="AlphaFoldDB" id="A0A6A6U458"/>
<feature type="compositionally biased region" description="Polar residues" evidence="1">
    <location>
        <begin position="304"/>
        <end position="330"/>
    </location>
</feature>
<dbReference type="OrthoDB" id="5381833at2759"/>
<feature type="compositionally biased region" description="Low complexity" evidence="1">
    <location>
        <begin position="231"/>
        <end position="240"/>
    </location>
</feature>
<feature type="domain" description="DUF2293" evidence="2">
    <location>
        <begin position="93"/>
        <end position="175"/>
    </location>
</feature>
<gene>
    <name evidence="3" type="ORF">BT63DRAFT_482138</name>
</gene>
<evidence type="ECO:0000313" key="4">
    <source>
        <dbReference type="Proteomes" id="UP000799302"/>
    </source>
</evidence>
<dbReference type="EMBL" id="MU004239">
    <property type="protein sequence ID" value="KAF2666371.1"/>
    <property type="molecule type" value="Genomic_DNA"/>
</dbReference>